<organism evidence="4 5">
    <name type="scientific">Thermanaerosceptrum fracticalcis</name>
    <dbReference type="NCBI Taxonomy" id="1712410"/>
    <lineage>
        <taxon>Bacteria</taxon>
        <taxon>Bacillati</taxon>
        <taxon>Bacillota</taxon>
        <taxon>Clostridia</taxon>
        <taxon>Eubacteriales</taxon>
        <taxon>Peptococcaceae</taxon>
        <taxon>Thermanaerosceptrum</taxon>
    </lineage>
</organism>
<evidence type="ECO:0000259" key="2">
    <source>
        <dbReference type="Pfam" id="PF00586"/>
    </source>
</evidence>
<evidence type="ECO:0000256" key="1">
    <source>
        <dbReference type="ARBA" id="ARBA00006243"/>
    </source>
</evidence>
<dbReference type="Proteomes" id="UP000515847">
    <property type="component" value="Chromosome"/>
</dbReference>
<dbReference type="EMBL" id="CP045798">
    <property type="protein sequence ID" value="QNB46707.1"/>
    <property type="molecule type" value="Genomic_DNA"/>
</dbReference>
<dbReference type="AlphaFoldDB" id="A0A7G6E3Q3"/>
<keyword evidence="5" id="KW-1185">Reference proteome</keyword>
<dbReference type="GO" id="GO:0051604">
    <property type="term" value="P:protein maturation"/>
    <property type="evidence" value="ECO:0007669"/>
    <property type="project" value="TreeGrafter"/>
</dbReference>
<dbReference type="InterPro" id="IPR016188">
    <property type="entry name" value="PurM-like_N"/>
</dbReference>
<name>A0A7G6E3Q3_THEFR</name>
<evidence type="ECO:0000313" key="5">
    <source>
        <dbReference type="Proteomes" id="UP000515847"/>
    </source>
</evidence>
<feature type="domain" description="PurM-like C-terminal" evidence="3">
    <location>
        <begin position="162"/>
        <end position="308"/>
    </location>
</feature>
<dbReference type="SUPFAM" id="SSF55326">
    <property type="entry name" value="PurM N-terminal domain-like"/>
    <property type="match status" value="1"/>
</dbReference>
<dbReference type="NCBIfam" id="TIGR02124">
    <property type="entry name" value="hypE"/>
    <property type="match status" value="1"/>
</dbReference>
<dbReference type="OrthoDB" id="9801934at2"/>
<protein>
    <submittedName>
        <fullName evidence="4">Hydrogenase expression/formation protein HypE</fullName>
    </submittedName>
</protein>
<accession>A0A7G6E3Q3</accession>
<proteinExistence type="inferred from homology"/>
<dbReference type="InterPro" id="IPR036676">
    <property type="entry name" value="PurM-like_C_sf"/>
</dbReference>
<dbReference type="Pfam" id="PF00586">
    <property type="entry name" value="AIRS"/>
    <property type="match status" value="1"/>
</dbReference>
<dbReference type="SUPFAM" id="SSF56042">
    <property type="entry name" value="PurM C-terminal domain-like"/>
    <property type="match status" value="1"/>
</dbReference>
<dbReference type="Pfam" id="PF02769">
    <property type="entry name" value="AIRS_C"/>
    <property type="match status" value="1"/>
</dbReference>
<dbReference type="PANTHER" id="PTHR30303:SF0">
    <property type="entry name" value="CARBAMOYL DEHYDRATASE HYPE"/>
    <property type="match status" value="1"/>
</dbReference>
<dbReference type="InterPro" id="IPR011854">
    <property type="entry name" value="HypE"/>
</dbReference>
<dbReference type="InterPro" id="IPR036921">
    <property type="entry name" value="PurM-like_N_sf"/>
</dbReference>
<dbReference type="PIRSF" id="PIRSF005644">
    <property type="entry name" value="Hdrgns_mtr_HypE"/>
    <property type="match status" value="1"/>
</dbReference>
<gene>
    <name evidence="4" type="primary">hypE</name>
    <name evidence="4" type="ORF">BR63_10555</name>
</gene>
<dbReference type="KEGG" id="tfr:BR63_10555"/>
<feature type="domain" description="PurM-like N-terminal" evidence="2">
    <location>
        <begin position="48"/>
        <end position="150"/>
    </location>
</feature>
<evidence type="ECO:0000259" key="3">
    <source>
        <dbReference type="Pfam" id="PF02769"/>
    </source>
</evidence>
<evidence type="ECO:0000313" key="4">
    <source>
        <dbReference type="EMBL" id="QNB46707.1"/>
    </source>
</evidence>
<dbReference type="Gene3D" id="3.90.650.10">
    <property type="entry name" value="PurM-like C-terminal domain"/>
    <property type="match status" value="1"/>
</dbReference>
<dbReference type="Gene3D" id="3.30.1330.10">
    <property type="entry name" value="PurM-like, N-terminal domain"/>
    <property type="match status" value="1"/>
</dbReference>
<dbReference type="PANTHER" id="PTHR30303">
    <property type="entry name" value="HYDROGENASE ISOENZYMES FORMATION PROTEIN HYPE"/>
    <property type="match status" value="1"/>
</dbReference>
<dbReference type="CDD" id="cd02197">
    <property type="entry name" value="HypE"/>
    <property type="match status" value="1"/>
</dbReference>
<reference evidence="4 5" key="1">
    <citation type="journal article" date="2019" name="Front. Microbiol.">
        <title>Thermoanaerosceptrum fracticalcis gen. nov. sp. nov., a Novel Fumarate-Fermenting Microorganism From a Deep Fractured Carbonate Aquifer of the US Great Basin.</title>
        <authorList>
            <person name="Hamilton-Brehm S.D."/>
            <person name="Stewart L.E."/>
            <person name="Zavarin M."/>
            <person name="Caldwell M."/>
            <person name="Lawson P.A."/>
            <person name="Onstott T.C."/>
            <person name="Grzymski J."/>
            <person name="Neveux I."/>
            <person name="Lollar B.S."/>
            <person name="Russell C.E."/>
            <person name="Moser D.P."/>
        </authorList>
    </citation>
    <scope>NUCLEOTIDE SEQUENCE [LARGE SCALE GENOMIC DNA]</scope>
    <source>
        <strain evidence="4 5">DRI-13</strain>
    </source>
</reference>
<sequence>MDQDCILMSHGAGGLKTYQLIKEIFHKHFANPILAQELDASLFPSAPGRWAMTTDSFVVKPLFFPGGDIGKLSVCGTVNDLAVSGAKPLYLTSSFIMEEGFPLIDLEKIVASMAHTAREAGIQIVAGDTKVVEKGSGDGIFITTTGLGLVPGEIDYSPQHMRPGDKVIISGPLGQHGLTIMAARGSLPVSTSLVSDCACLHELLNPLHSPEIRCMRDPTRGGLATTLNELALQSGLGFLLEEGAIPRDPAVEGLADLLGLDSLYLANEGKAVVIASPQAAPRVLAQLRNHPLGRQASLIGEVTGETPGQVLLQTDLGTKRVLRMPAGELLPRIC</sequence>
<dbReference type="InterPro" id="IPR010918">
    <property type="entry name" value="PurM-like_C_dom"/>
</dbReference>
<dbReference type="RefSeq" id="WP_034420072.1">
    <property type="nucleotide sequence ID" value="NZ_CP045798.1"/>
</dbReference>
<comment type="similarity">
    <text evidence="1">Belongs to the HypE family.</text>
</comment>